<dbReference type="Pfam" id="PF02519">
    <property type="entry name" value="Auxin_inducible"/>
    <property type="match status" value="1"/>
</dbReference>
<dbReference type="PANTHER" id="PTHR31929">
    <property type="entry name" value="SAUR-LIKE AUXIN-RESPONSIVE PROTEIN FAMILY-RELATED"/>
    <property type="match status" value="1"/>
</dbReference>
<keyword evidence="3" id="KW-0341">Growth regulation</keyword>
<name>A0A7J9AZY0_9ROSI</name>
<dbReference type="Proteomes" id="UP000593574">
    <property type="component" value="Unassembled WGS sequence"/>
</dbReference>
<evidence type="ECO:0000256" key="2">
    <source>
        <dbReference type="ARBA" id="ARBA00022473"/>
    </source>
</evidence>
<comment type="caution">
    <text evidence="4">The sequence shown here is derived from an EMBL/GenBank/DDBJ whole genome shotgun (WGS) entry which is preliminary data.</text>
</comment>
<feature type="non-terminal residue" evidence="4">
    <location>
        <position position="1"/>
    </location>
</feature>
<reference evidence="4 5" key="1">
    <citation type="journal article" date="2019" name="Genome Biol. Evol.">
        <title>Insights into the evolution of the New World diploid cottons (Gossypium, subgenus Houzingenia) based on genome sequencing.</title>
        <authorList>
            <person name="Grover C.E."/>
            <person name="Arick M.A. 2nd"/>
            <person name="Thrash A."/>
            <person name="Conover J.L."/>
            <person name="Sanders W.S."/>
            <person name="Peterson D.G."/>
            <person name="Frelichowski J.E."/>
            <person name="Scheffler J.A."/>
            <person name="Scheffler B.E."/>
            <person name="Wendel J.F."/>
        </authorList>
    </citation>
    <scope>NUCLEOTIDE SEQUENCE [LARGE SCALE GENOMIC DNA]</scope>
    <source>
        <strain evidence="4">4</strain>
        <tissue evidence="4">Leaf</tissue>
    </source>
</reference>
<dbReference type="GO" id="GO:0009733">
    <property type="term" value="P:response to auxin"/>
    <property type="evidence" value="ECO:0007669"/>
    <property type="project" value="InterPro"/>
</dbReference>
<evidence type="ECO:0000313" key="4">
    <source>
        <dbReference type="EMBL" id="MBA0729641.1"/>
    </source>
</evidence>
<evidence type="ECO:0000256" key="3">
    <source>
        <dbReference type="ARBA" id="ARBA00022604"/>
    </source>
</evidence>
<comment type="similarity">
    <text evidence="1">Belongs to the ARG7 family.</text>
</comment>
<accession>A0A7J9AZY0</accession>
<protein>
    <submittedName>
        <fullName evidence="4">Uncharacterized protein</fullName>
    </submittedName>
</protein>
<dbReference type="InterPro" id="IPR003676">
    <property type="entry name" value="SAUR_fam"/>
</dbReference>
<dbReference type="AlphaFoldDB" id="A0A7J9AZY0"/>
<dbReference type="EMBL" id="JABEZV010438838">
    <property type="protein sequence ID" value="MBA0729641.1"/>
    <property type="molecule type" value="Genomic_DNA"/>
</dbReference>
<keyword evidence="5" id="KW-1185">Reference proteome</keyword>
<gene>
    <name evidence="4" type="ORF">Golax_004661</name>
</gene>
<evidence type="ECO:0000313" key="5">
    <source>
        <dbReference type="Proteomes" id="UP000593574"/>
    </source>
</evidence>
<proteinExistence type="inferred from homology"/>
<keyword evidence="2" id="KW-0217">Developmental protein</keyword>
<evidence type="ECO:0000256" key="1">
    <source>
        <dbReference type="ARBA" id="ARBA00006974"/>
    </source>
</evidence>
<sequence>MGFRLPAVIQSSRQLLKHHSGFSRKQSDVVPKGHVAVYVGEAQRKRFVVPIAYLNHPSFKELLNRAEEEFGFDHQMGGLTIPCKEDAFINLTSNSFLLRSSAVLCGSLKGILLNPLSLR</sequence>
<organism evidence="4 5">
    <name type="scientific">Gossypium laxum</name>
    <dbReference type="NCBI Taxonomy" id="34288"/>
    <lineage>
        <taxon>Eukaryota</taxon>
        <taxon>Viridiplantae</taxon>
        <taxon>Streptophyta</taxon>
        <taxon>Embryophyta</taxon>
        <taxon>Tracheophyta</taxon>
        <taxon>Spermatophyta</taxon>
        <taxon>Magnoliopsida</taxon>
        <taxon>eudicotyledons</taxon>
        <taxon>Gunneridae</taxon>
        <taxon>Pentapetalae</taxon>
        <taxon>rosids</taxon>
        <taxon>malvids</taxon>
        <taxon>Malvales</taxon>
        <taxon>Malvaceae</taxon>
        <taxon>Malvoideae</taxon>
        <taxon>Gossypium</taxon>
    </lineage>
</organism>